<evidence type="ECO:0000256" key="2">
    <source>
        <dbReference type="ARBA" id="ARBA00022801"/>
    </source>
</evidence>
<comment type="similarity">
    <text evidence="1">Belongs to the 'GDXG' lipolytic enzyme family.</text>
</comment>
<feature type="active site" evidence="3 4">
    <location>
        <position position="199"/>
    </location>
</feature>
<dbReference type="GO" id="GO:0052689">
    <property type="term" value="F:carboxylic ester hydrolase activity"/>
    <property type="evidence" value="ECO:0007669"/>
    <property type="project" value="InterPro"/>
</dbReference>
<dbReference type="PIRSF" id="PIRSF037251">
    <property type="entry name" value="Arylacetamide_deacetylase"/>
    <property type="match status" value="1"/>
</dbReference>
<dbReference type="InterPro" id="IPR029058">
    <property type="entry name" value="AB_hydrolase_fold"/>
</dbReference>
<protein>
    <submittedName>
        <fullName evidence="7">Neutral cholesterol ester hydrolase 1</fullName>
    </submittedName>
</protein>
<evidence type="ECO:0000313" key="6">
    <source>
        <dbReference type="Proteomes" id="UP000085678"/>
    </source>
</evidence>
<sequence length="414" mass="46266">MKTLLVAGVVVALAYATYCFLDVPVPSDFPETWKVKIMDGKLRGLGKLDSLMMFVTGDKDVRTHPWARWILNTVFKLLHTGLPWIQGTDQDVKVYYTTMRGLQVLTFEPIQSEHGRKRPAIVYFHGGGFALLSEEFAAPTLRILAKELGAMLFSVSYRMAPEHPFPAAYADCLSVTQYIIDNSDKFDIDSSRVAVAGDSAGGNLAAAVALTLKQQLKMQILMYPMLQALDFQLPSYKENSKYFQGFTNQRVLASSFLRYAGLPLNYTDALLINNHTSPKLKKSKYASYVDPKLNIPEHLATVSTKKYVVETSGGDENLSKEIKKIFTNPLFAPLMADDEALAQVAPAYIITAKYDPLQNDGIMYAHRLSKNGVMIKLHDYPAFHAFLQFSGGPFKLEIAERAVKDLVTFLKDHL</sequence>
<dbReference type="PANTHER" id="PTHR48081">
    <property type="entry name" value="AB HYDROLASE SUPERFAMILY PROTEIN C4A8.06C"/>
    <property type="match status" value="1"/>
</dbReference>
<dbReference type="InParanoid" id="A0A1S3IAL7"/>
<dbReference type="STRING" id="7574.A0A1S3IAL7"/>
<dbReference type="PANTHER" id="PTHR48081:SF8">
    <property type="entry name" value="ALPHA_BETA HYDROLASE FOLD-3 DOMAIN-CONTAINING PROTEIN-RELATED"/>
    <property type="match status" value="1"/>
</dbReference>
<dbReference type="RefSeq" id="XP_013394901.1">
    <property type="nucleotide sequence ID" value="XM_013539447.1"/>
</dbReference>
<evidence type="ECO:0000256" key="3">
    <source>
        <dbReference type="PIRSR" id="PIRSR037251-1"/>
    </source>
</evidence>
<evidence type="ECO:0000256" key="4">
    <source>
        <dbReference type="PROSITE-ProRule" id="PRU10038"/>
    </source>
</evidence>
<dbReference type="Gene3D" id="3.40.50.1820">
    <property type="entry name" value="alpha/beta hydrolase"/>
    <property type="match status" value="1"/>
</dbReference>
<evidence type="ECO:0000313" key="7">
    <source>
        <dbReference type="RefSeq" id="XP_013394901.1"/>
    </source>
</evidence>
<dbReference type="Proteomes" id="UP000085678">
    <property type="component" value="Unplaced"/>
</dbReference>
<feature type="domain" description="Alpha/beta hydrolase fold-3" evidence="5">
    <location>
        <begin position="324"/>
        <end position="387"/>
    </location>
</feature>
<dbReference type="AlphaFoldDB" id="A0A1S3IAL7"/>
<feature type="active site" evidence="3">
    <location>
        <position position="384"/>
    </location>
</feature>
<accession>A0A1S3IAL7</accession>
<dbReference type="ESTHER" id="linun-a0a1s3ial7">
    <property type="family name" value="Arylacetamide_deacetylase"/>
</dbReference>
<evidence type="ECO:0000256" key="1">
    <source>
        <dbReference type="ARBA" id="ARBA00010515"/>
    </source>
</evidence>
<gene>
    <name evidence="7" type="primary">LOC106162233</name>
</gene>
<evidence type="ECO:0000259" key="5">
    <source>
        <dbReference type="Pfam" id="PF07859"/>
    </source>
</evidence>
<dbReference type="InterPro" id="IPR017157">
    <property type="entry name" value="Arylacetamide_deacetylase"/>
</dbReference>
<dbReference type="InterPro" id="IPR033140">
    <property type="entry name" value="Lipase_GDXG_put_SER_AS"/>
</dbReference>
<dbReference type="SUPFAM" id="SSF53474">
    <property type="entry name" value="alpha/beta-Hydrolases"/>
    <property type="match status" value="1"/>
</dbReference>
<dbReference type="InterPro" id="IPR013094">
    <property type="entry name" value="AB_hydrolase_3"/>
</dbReference>
<organism evidence="6 7">
    <name type="scientific">Lingula anatina</name>
    <name type="common">Brachiopod</name>
    <name type="synonym">Lingula unguis</name>
    <dbReference type="NCBI Taxonomy" id="7574"/>
    <lineage>
        <taxon>Eukaryota</taxon>
        <taxon>Metazoa</taxon>
        <taxon>Spiralia</taxon>
        <taxon>Lophotrochozoa</taxon>
        <taxon>Brachiopoda</taxon>
        <taxon>Linguliformea</taxon>
        <taxon>Lingulata</taxon>
        <taxon>Lingulida</taxon>
        <taxon>Linguloidea</taxon>
        <taxon>Lingulidae</taxon>
        <taxon>Lingula</taxon>
    </lineage>
</organism>
<feature type="active site" evidence="3">
    <location>
        <position position="355"/>
    </location>
</feature>
<keyword evidence="6" id="KW-1185">Reference proteome</keyword>
<dbReference type="GO" id="GO:0016020">
    <property type="term" value="C:membrane"/>
    <property type="evidence" value="ECO:0007669"/>
    <property type="project" value="InterPro"/>
</dbReference>
<dbReference type="InterPro" id="IPR050300">
    <property type="entry name" value="GDXG_lipolytic_enzyme"/>
</dbReference>
<feature type="domain" description="Alpha/beta hydrolase fold-3" evidence="5">
    <location>
        <begin position="121"/>
        <end position="245"/>
    </location>
</feature>
<dbReference type="Pfam" id="PF07859">
    <property type="entry name" value="Abhydrolase_3"/>
    <property type="match status" value="2"/>
</dbReference>
<dbReference type="OrthoDB" id="408631at2759"/>
<name>A0A1S3IAL7_LINAN</name>
<dbReference type="KEGG" id="lak:106162233"/>
<dbReference type="PROSITE" id="PS01174">
    <property type="entry name" value="LIPASE_GDXG_SER"/>
    <property type="match status" value="1"/>
</dbReference>
<reference evidence="7" key="1">
    <citation type="submission" date="2025-08" db="UniProtKB">
        <authorList>
            <consortium name="RefSeq"/>
        </authorList>
    </citation>
    <scope>IDENTIFICATION</scope>
    <source>
        <tissue evidence="7">Gonads</tissue>
    </source>
</reference>
<keyword evidence="2 7" id="KW-0378">Hydrolase</keyword>
<dbReference type="GeneID" id="106162233"/>
<proteinExistence type="inferred from homology"/>